<feature type="region of interest" description="Disordered" evidence="8">
    <location>
        <begin position="245"/>
        <end position="275"/>
    </location>
</feature>
<dbReference type="EC" id="2.1.1.37" evidence="1"/>
<reference evidence="9 10" key="1">
    <citation type="submission" date="2019-08" db="EMBL/GenBank/DDBJ databases">
        <title>In-depth cultivation of the pig gut microbiome towards novel bacterial diversity and tailored functional studies.</title>
        <authorList>
            <person name="Wylensek D."/>
            <person name="Hitch T.C.A."/>
            <person name="Clavel T."/>
        </authorList>
    </citation>
    <scope>NUCLEOTIDE SEQUENCE [LARGE SCALE GENOMIC DNA]</scope>
    <source>
        <strain evidence="9 10">WCA-389-WT-23D1</strain>
    </source>
</reference>
<evidence type="ECO:0000256" key="5">
    <source>
        <dbReference type="ARBA" id="ARBA00022747"/>
    </source>
</evidence>
<evidence type="ECO:0000256" key="6">
    <source>
        <dbReference type="PROSITE-ProRule" id="PRU01016"/>
    </source>
</evidence>
<dbReference type="GO" id="GO:0009307">
    <property type="term" value="P:DNA restriction-modification system"/>
    <property type="evidence" value="ECO:0007669"/>
    <property type="project" value="UniProtKB-KW"/>
</dbReference>
<proteinExistence type="inferred from homology"/>
<evidence type="ECO:0000256" key="2">
    <source>
        <dbReference type="ARBA" id="ARBA00022603"/>
    </source>
</evidence>
<protein>
    <recommendedName>
        <fullName evidence="1">DNA (cytosine-5-)-methyltransferase</fullName>
        <ecNumber evidence="1">2.1.1.37</ecNumber>
    </recommendedName>
</protein>
<dbReference type="Proteomes" id="UP000429958">
    <property type="component" value="Unassembled WGS sequence"/>
</dbReference>
<organism evidence="9 10">
    <name type="scientific">Clostridium porci</name>
    <dbReference type="NCBI Taxonomy" id="2605778"/>
    <lineage>
        <taxon>Bacteria</taxon>
        <taxon>Bacillati</taxon>
        <taxon>Bacillota</taxon>
        <taxon>Clostridia</taxon>
        <taxon>Eubacteriales</taxon>
        <taxon>Clostridiaceae</taxon>
        <taxon>Clostridium</taxon>
    </lineage>
</organism>
<dbReference type="InterPro" id="IPR029063">
    <property type="entry name" value="SAM-dependent_MTases_sf"/>
</dbReference>
<keyword evidence="2 6" id="KW-0489">Methyltransferase</keyword>
<dbReference type="GO" id="GO:0032259">
    <property type="term" value="P:methylation"/>
    <property type="evidence" value="ECO:0007669"/>
    <property type="project" value="UniProtKB-KW"/>
</dbReference>
<evidence type="ECO:0000313" key="9">
    <source>
        <dbReference type="EMBL" id="MSS38546.1"/>
    </source>
</evidence>
<feature type="compositionally biased region" description="Gly residues" evidence="8">
    <location>
        <begin position="264"/>
        <end position="275"/>
    </location>
</feature>
<comment type="similarity">
    <text evidence="6 7">Belongs to the class I-like SAM-binding methyltransferase superfamily. C5-methyltransferase family.</text>
</comment>
<accession>A0A7X2TF39</accession>
<dbReference type="PROSITE" id="PS51679">
    <property type="entry name" value="SAM_MT_C5"/>
    <property type="match status" value="1"/>
</dbReference>
<dbReference type="PRINTS" id="PR00105">
    <property type="entry name" value="C5METTRFRASE"/>
</dbReference>
<sequence length="351" mass="38737">MPRNEVNKICKIKLTHLSLFSGIGGLDLAAEAAGFETVCQCEWADYPYAVLEKHWPDVPKFRDITTLTKEAFFEKTGLETVTVISGGFPCQPFSTAGKQKGFEDERYLWPEMCRVITELKPRFVLGENVAGFINMGLDKTIFDLAKAGYAVLPFVFPACGVGAWHERQRTFIIAADVSYAPCLRQGNCKGRPKPGCVPVGQWDFPKEEQKRGDLEPAPVGCGVLPDAGSLGRVPLYPETICLRPEKEEREPGSPGDLPGKSPLGQGGLKPGLGGMAYGLPERMDGAVLWNREPEGVPRITEQTKDRALRLKTLGNAVCPPQAYPIFHFMAEILTGRCKEHCIWEVMEHETV</sequence>
<dbReference type="InterPro" id="IPR050750">
    <property type="entry name" value="C5-MTase"/>
</dbReference>
<dbReference type="NCBIfam" id="TIGR00675">
    <property type="entry name" value="dcm"/>
    <property type="match status" value="1"/>
</dbReference>
<dbReference type="Pfam" id="PF00145">
    <property type="entry name" value="DNA_methylase"/>
    <property type="match status" value="1"/>
</dbReference>
<keyword evidence="10" id="KW-1185">Reference proteome</keyword>
<evidence type="ECO:0000256" key="4">
    <source>
        <dbReference type="ARBA" id="ARBA00022691"/>
    </source>
</evidence>
<keyword evidence="5" id="KW-0680">Restriction system</keyword>
<dbReference type="EMBL" id="VUMD01000028">
    <property type="protein sequence ID" value="MSS38546.1"/>
    <property type="molecule type" value="Genomic_DNA"/>
</dbReference>
<gene>
    <name evidence="9" type="primary">dcm</name>
    <name evidence="9" type="ORF">FYJ39_19040</name>
</gene>
<dbReference type="GO" id="GO:0003886">
    <property type="term" value="F:DNA (cytosine-5-)-methyltransferase activity"/>
    <property type="evidence" value="ECO:0007669"/>
    <property type="project" value="UniProtKB-EC"/>
</dbReference>
<dbReference type="AlphaFoldDB" id="A0A7X2TF39"/>
<dbReference type="PANTHER" id="PTHR46098:SF1">
    <property type="entry name" value="TRNA (CYTOSINE(38)-C(5))-METHYLTRANSFERASE"/>
    <property type="match status" value="1"/>
</dbReference>
<dbReference type="SUPFAM" id="SSF53335">
    <property type="entry name" value="S-adenosyl-L-methionine-dependent methyltransferases"/>
    <property type="match status" value="1"/>
</dbReference>
<dbReference type="Gene3D" id="3.40.50.150">
    <property type="entry name" value="Vaccinia Virus protein VP39"/>
    <property type="match status" value="1"/>
</dbReference>
<name>A0A7X2TF39_9CLOT</name>
<feature type="active site" evidence="6">
    <location>
        <position position="90"/>
    </location>
</feature>
<evidence type="ECO:0000256" key="7">
    <source>
        <dbReference type="RuleBase" id="RU000416"/>
    </source>
</evidence>
<evidence type="ECO:0000256" key="8">
    <source>
        <dbReference type="SAM" id="MobiDB-lite"/>
    </source>
</evidence>
<comment type="caution">
    <text evidence="9">The sequence shown here is derived from an EMBL/GenBank/DDBJ whole genome shotgun (WGS) entry which is preliminary data.</text>
</comment>
<dbReference type="InterPro" id="IPR001525">
    <property type="entry name" value="C5_MeTfrase"/>
</dbReference>
<keyword evidence="4 6" id="KW-0949">S-adenosyl-L-methionine</keyword>
<keyword evidence="3 6" id="KW-0808">Transferase</keyword>
<dbReference type="PANTHER" id="PTHR46098">
    <property type="entry name" value="TRNA (CYTOSINE(38)-C(5))-METHYLTRANSFERASE"/>
    <property type="match status" value="1"/>
</dbReference>
<dbReference type="RefSeq" id="WP_154473933.1">
    <property type="nucleotide sequence ID" value="NZ_VUMD01000028.1"/>
</dbReference>
<evidence type="ECO:0000256" key="1">
    <source>
        <dbReference type="ARBA" id="ARBA00011975"/>
    </source>
</evidence>
<evidence type="ECO:0000313" key="10">
    <source>
        <dbReference type="Proteomes" id="UP000429958"/>
    </source>
</evidence>
<evidence type="ECO:0000256" key="3">
    <source>
        <dbReference type="ARBA" id="ARBA00022679"/>
    </source>
</evidence>